<feature type="compositionally biased region" description="Polar residues" evidence="1">
    <location>
        <begin position="343"/>
        <end position="357"/>
    </location>
</feature>
<sequence length="570" mass="64523">MADTPAMPLAKPIVSKKRMREVSVQSAAQSDAEKDSKQGNQQSATQQESSVSALNANVPLSRKQRRKQLRSVSKQSNTSLLETCQDTQPRVASHGSGCVLSTTTLPEDDLPSEADSTAAVLETIVVYKKAKPEVLEPKRYKPRRPESPRRTQTDVQLFPTTVTPTRPVFKTTLSFPSALPQTITYAAALVGNKDIQKSDINVEWTTDEDKVEKRMAYAALPQLEFNKQEEIDILSSPQELKRKKRIRVRRRKSRQSTTESTVTSKEDDEKTVADTAATTPAGSPTKEHRERQKSITFSIADTLIEEGNSSFEEDAGPSNGDIIIPKNRGRTRKHSDDKISPITPRQSVPKNEEAVSTSVVSEKHKSFIDTIREMLTYDETKECRLPSPPPAQINSPVPKKYISPKIICQSPVLNSNSRLEEEAPAAGPQRAPLMPRTWSEALRWDMTPPVHGTKKVFTDPAQHLAEKARSSEPSRALTVQQYPPLPVPPFRTLWTVSKYLDLKQKMITKHRKEEGRRWVIMKAVEKNLDFQKRREDVRWPHNWNVPVQKDRAYMERMIVRVNFLMMRPPQ</sequence>
<protein>
    <submittedName>
        <fullName evidence="2">Uncharacterized protein</fullName>
    </submittedName>
</protein>
<feature type="region of interest" description="Disordered" evidence="1">
    <location>
        <begin position="242"/>
        <end position="293"/>
    </location>
</feature>
<feature type="compositionally biased region" description="Basic residues" evidence="1">
    <location>
        <begin position="242"/>
        <end position="254"/>
    </location>
</feature>
<evidence type="ECO:0000313" key="3">
    <source>
        <dbReference type="Proteomes" id="UP000664132"/>
    </source>
</evidence>
<evidence type="ECO:0000313" key="2">
    <source>
        <dbReference type="EMBL" id="KAG4419101.1"/>
    </source>
</evidence>
<keyword evidence="3" id="KW-1185">Reference proteome</keyword>
<feature type="region of interest" description="Disordered" evidence="1">
    <location>
        <begin position="308"/>
        <end position="357"/>
    </location>
</feature>
<name>A0A8H7TGN0_9HELO</name>
<comment type="caution">
    <text evidence="2">The sequence shown here is derived from an EMBL/GenBank/DDBJ whole genome shotgun (WGS) entry which is preliminary data.</text>
</comment>
<gene>
    <name evidence="2" type="ORF">IFR04_007793</name>
</gene>
<feature type="compositionally biased region" description="Polar residues" evidence="1">
    <location>
        <begin position="38"/>
        <end position="55"/>
    </location>
</feature>
<dbReference type="EMBL" id="JAFJYH010000113">
    <property type="protein sequence ID" value="KAG4419101.1"/>
    <property type="molecule type" value="Genomic_DNA"/>
</dbReference>
<dbReference type="OrthoDB" id="3553511at2759"/>
<accession>A0A8H7TGN0</accession>
<dbReference type="Proteomes" id="UP000664132">
    <property type="component" value="Unassembled WGS sequence"/>
</dbReference>
<organism evidence="2 3">
    <name type="scientific">Cadophora malorum</name>
    <dbReference type="NCBI Taxonomy" id="108018"/>
    <lineage>
        <taxon>Eukaryota</taxon>
        <taxon>Fungi</taxon>
        <taxon>Dikarya</taxon>
        <taxon>Ascomycota</taxon>
        <taxon>Pezizomycotina</taxon>
        <taxon>Leotiomycetes</taxon>
        <taxon>Helotiales</taxon>
        <taxon>Ploettnerulaceae</taxon>
        <taxon>Cadophora</taxon>
    </lineage>
</organism>
<evidence type="ECO:0000256" key="1">
    <source>
        <dbReference type="SAM" id="MobiDB-lite"/>
    </source>
</evidence>
<feature type="region of interest" description="Disordered" evidence="1">
    <location>
        <begin position="1"/>
        <end position="98"/>
    </location>
</feature>
<dbReference type="AlphaFoldDB" id="A0A8H7TGN0"/>
<proteinExistence type="predicted"/>
<feature type="compositionally biased region" description="Polar residues" evidence="1">
    <location>
        <begin position="70"/>
        <end position="90"/>
    </location>
</feature>
<reference evidence="2" key="1">
    <citation type="submission" date="2021-02" db="EMBL/GenBank/DDBJ databases">
        <title>Genome sequence Cadophora malorum strain M34.</title>
        <authorList>
            <person name="Stefanovic E."/>
            <person name="Vu D."/>
            <person name="Scully C."/>
            <person name="Dijksterhuis J."/>
            <person name="Roader J."/>
            <person name="Houbraken J."/>
        </authorList>
    </citation>
    <scope>NUCLEOTIDE SEQUENCE</scope>
    <source>
        <strain evidence="2">M34</strain>
    </source>
</reference>